<comment type="caution">
    <text evidence="4">The sequence shown here is derived from an EMBL/GenBank/DDBJ whole genome shotgun (WGS) entry which is preliminary data.</text>
</comment>
<dbReference type="PROSITE" id="PS50948">
    <property type="entry name" value="PAN"/>
    <property type="match status" value="1"/>
</dbReference>
<dbReference type="EMBL" id="JASWJB010000003">
    <property type="protein sequence ID" value="KAK2616707.1"/>
    <property type="molecule type" value="Genomic_DNA"/>
</dbReference>
<reference evidence="4" key="1">
    <citation type="submission" date="2023-06" db="EMBL/GenBank/DDBJ databases">
        <title>Conoideocrella luteorostrata (Hypocreales: Clavicipitaceae), a potential biocontrol fungus for elongate hemlock scale in United States Christmas tree production areas.</title>
        <authorList>
            <person name="Barrett H."/>
            <person name="Lovett B."/>
            <person name="Macias A.M."/>
            <person name="Stajich J.E."/>
            <person name="Kasson M.T."/>
        </authorList>
    </citation>
    <scope>NUCLEOTIDE SEQUENCE</scope>
    <source>
        <strain evidence="4">ARSEF 14590</strain>
    </source>
</reference>
<evidence type="ECO:0000313" key="4">
    <source>
        <dbReference type="EMBL" id="KAK2616707.1"/>
    </source>
</evidence>
<dbReference type="InterPro" id="IPR003609">
    <property type="entry name" value="Pan_app"/>
</dbReference>
<proteinExistence type="predicted"/>
<feature type="signal peptide" evidence="2">
    <location>
        <begin position="1"/>
        <end position="20"/>
    </location>
</feature>
<keyword evidence="1" id="KW-0175">Coiled coil</keyword>
<evidence type="ECO:0000313" key="5">
    <source>
        <dbReference type="Proteomes" id="UP001251528"/>
    </source>
</evidence>
<feature type="domain" description="Apple" evidence="3">
    <location>
        <begin position="107"/>
        <end position="185"/>
    </location>
</feature>
<accession>A0AAJ0D156</accession>
<dbReference type="AlphaFoldDB" id="A0AAJ0D156"/>
<sequence>MRFFYTLSLAAATLLHRASAEDTTALNPEARAAAPRCAVAGNRIVPPYWVTRQSSLSDAAQCGAVCKSSLLCQSYSVNKDGCSLYLLPLYDSIRQGSNPSTFYDRACATKTDLCNVNGLSTTRPIVDSAVFLDNSWSGCNRLCKKNSACKSFSLGSGTCRLYGRPSYQNVAIDQRSNLAFWDITCALAISTYPAFVTPTSPVPVIKQTEAAVTPTVPPAYTPLVTDSPPFVATGPAPAHGGFANDDDFTDSYTYTEYELPTVTVLGSNPITTGIPQPAFSPAPCMMSTGPQAQFSLLDANFVPLVSKTSNQIGPIAQPTVQPAASDPLSKTDPQAIAFPAFYLQAPAGAPAGTYDLVYAGKTTQYLAMNQKGNIVLTGTSTGPNYVNGLATTIFTFNCNGKIGITQGGTTYSWASGSGLTTATAGGTAHMLALPVNHPVVAKAKRDKTRLLARAKSLQEKLERREQVLQHDLDKRLNSYQTGNAPKCPRAPDNLVPYVRANYKLNQGNVCDNLPDWWQLSPFSFDGSCAVQSLCFDQCQSFGWDSCTGIFTVMAMTSCVSNFGGSWWDIIPLVACTAQATYFSVYAGTNPGRELFNTAQKSMCVCYCSNIGDTCAYSENNFYCVNLKGTDNNNCGNCGRQCPPNTTCKGGDCGCPGDQCGKTCLNLANNPNNCGKCGNVCNPKYCVNGQCYVPQPGTCAPDPPIRNGDFTNANFYQDWETGVLPNQPGCTAGGNVIIGRSVDAGDSKNFFPQMSSLPSSGCAASIIQRQVKLCPGFNYQLKFNARYIAGKTVGAGTFTGTAKCSITWALGTAVTATNFGNFQHNSWDVSDARYKDYPPWTFNVKKGDPGLTKKSENFFVDLIGVVYCTPQKADDGGAIIVGGIDIEQIGTV</sequence>
<gene>
    <name evidence="4" type="ORF">QQS21_000319</name>
</gene>
<feature type="chain" id="PRO_5042585184" description="Apple domain-containing protein" evidence="2">
    <location>
        <begin position="21"/>
        <end position="891"/>
    </location>
</feature>
<organism evidence="4 5">
    <name type="scientific">Conoideocrella luteorostrata</name>
    <dbReference type="NCBI Taxonomy" id="1105319"/>
    <lineage>
        <taxon>Eukaryota</taxon>
        <taxon>Fungi</taxon>
        <taxon>Dikarya</taxon>
        <taxon>Ascomycota</taxon>
        <taxon>Pezizomycotina</taxon>
        <taxon>Sordariomycetes</taxon>
        <taxon>Hypocreomycetidae</taxon>
        <taxon>Hypocreales</taxon>
        <taxon>Clavicipitaceae</taxon>
        <taxon>Conoideocrella</taxon>
    </lineage>
</organism>
<keyword evidence="5" id="KW-1185">Reference proteome</keyword>
<protein>
    <recommendedName>
        <fullName evidence="3">Apple domain-containing protein</fullName>
    </recommendedName>
</protein>
<keyword evidence="2" id="KW-0732">Signal</keyword>
<evidence type="ECO:0000256" key="2">
    <source>
        <dbReference type="SAM" id="SignalP"/>
    </source>
</evidence>
<evidence type="ECO:0000256" key="1">
    <source>
        <dbReference type="SAM" id="Coils"/>
    </source>
</evidence>
<feature type="coiled-coil region" evidence="1">
    <location>
        <begin position="440"/>
        <end position="471"/>
    </location>
</feature>
<dbReference type="Proteomes" id="UP001251528">
    <property type="component" value="Unassembled WGS sequence"/>
</dbReference>
<evidence type="ECO:0000259" key="3">
    <source>
        <dbReference type="PROSITE" id="PS50948"/>
    </source>
</evidence>
<name>A0AAJ0D156_9HYPO</name>